<protein>
    <submittedName>
        <fullName evidence="2">Uncharacterized protein</fullName>
    </submittedName>
</protein>
<keyword evidence="1" id="KW-0472">Membrane</keyword>
<dbReference type="EMBL" id="LAZR01019959">
    <property type="protein sequence ID" value="KKL90630.1"/>
    <property type="molecule type" value="Genomic_DNA"/>
</dbReference>
<comment type="caution">
    <text evidence="2">The sequence shown here is derived from an EMBL/GenBank/DDBJ whole genome shotgun (WGS) entry which is preliminary data.</text>
</comment>
<keyword evidence="1" id="KW-0812">Transmembrane</keyword>
<gene>
    <name evidence="2" type="ORF">LCGC14_1902770</name>
</gene>
<evidence type="ECO:0000313" key="2">
    <source>
        <dbReference type="EMBL" id="KKL90630.1"/>
    </source>
</evidence>
<sequence length="141" mass="16732">MKPYWQHFTRKYVSIVIFMSLFFLITNILIGVAFKSRLRLVYVEEISLKEKPYKGEQTEIYIIGSKLVLWEFYSQIDIDDNKRKVKIKLWVIIKNMIRYPLGYTPPSAILTYNYSINIIFPFSGVWAIECNNKNISVIVYS</sequence>
<accession>A0A0F9I9Z3</accession>
<keyword evidence="1" id="KW-1133">Transmembrane helix</keyword>
<evidence type="ECO:0000256" key="1">
    <source>
        <dbReference type="SAM" id="Phobius"/>
    </source>
</evidence>
<organism evidence="2">
    <name type="scientific">marine sediment metagenome</name>
    <dbReference type="NCBI Taxonomy" id="412755"/>
    <lineage>
        <taxon>unclassified sequences</taxon>
        <taxon>metagenomes</taxon>
        <taxon>ecological metagenomes</taxon>
    </lineage>
</organism>
<dbReference type="AlphaFoldDB" id="A0A0F9I9Z3"/>
<feature type="transmembrane region" description="Helical" evidence="1">
    <location>
        <begin position="12"/>
        <end position="34"/>
    </location>
</feature>
<reference evidence="2" key="1">
    <citation type="journal article" date="2015" name="Nature">
        <title>Complex archaea that bridge the gap between prokaryotes and eukaryotes.</title>
        <authorList>
            <person name="Spang A."/>
            <person name="Saw J.H."/>
            <person name="Jorgensen S.L."/>
            <person name="Zaremba-Niedzwiedzka K."/>
            <person name="Martijn J."/>
            <person name="Lind A.E."/>
            <person name="van Eijk R."/>
            <person name="Schleper C."/>
            <person name="Guy L."/>
            <person name="Ettema T.J."/>
        </authorList>
    </citation>
    <scope>NUCLEOTIDE SEQUENCE</scope>
</reference>
<name>A0A0F9I9Z3_9ZZZZ</name>
<proteinExistence type="predicted"/>